<dbReference type="Gene3D" id="3.40.50.2000">
    <property type="entry name" value="Glycogen Phosphorylase B"/>
    <property type="match status" value="2"/>
</dbReference>
<evidence type="ECO:0000313" key="3">
    <source>
        <dbReference type="EMBL" id="SHG41290.1"/>
    </source>
</evidence>
<dbReference type="GO" id="GO:0016757">
    <property type="term" value="F:glycosyltransferase activity"/>
    <property type="evidence" value="ECO:0007669"/>
    <property type="project" value="InterPro"/>
</dbReference>
<feature type="domain" description="Glycosyl transferase family 1" evidence="2">
    <location>
        <begin position="235"/>
        <end position="388"/>
    </location>
</feature>
<dbReference type="AlphaFoldDB" id="A0A1M5JLZ5"/>
<sequence>MKILISHPTLNANSKNLVIGLLKNKLLFKLYTSVAIFPSQFLYYLGDSQKFKDFKRRSLDKTWQRYTLSNSFFELGRLLASKLGLEFLVKHENGFFCIDNVYQKHDKWVSNALPKARKEGVNCVYAYEDGALKSFTKAKQLGILCIYDLPIGYWKSMRLLMHKEFEINPDWSNTLIGFNDSPEKLIKKDKELALADLIFVASSFTKKTLKEYSGSLAEIKVIPYGFPDVIRNKEYQLLQGRKLKILFVGGLSQRKGISYLFEAVKGLQDKVELTVVGHKAVSDCRVLNQALEQHHWIPSLSHNQVLDCMSKHDVFVFPSLFEGFGLVITEAMSQGVPVITTDRTAGPDLITDGVDGWIIPAGSSKALKKVLSRILETPEILEQFGLGAQNKARQRPWSVYGQEIVAEISLLKNL</sequence>
<protein>
    <submittedName>
        <fullName evidence="3">Glycosyltransferase involved in cell wall bisynthesis</fullName>
    </submittedName>
</protein>
<dbReference type="PANTHER" id="PTHR46401:SF2">
    <property type="entry name" value="GLYCOSYLTRANSFERASE WBBK-RELATED"/>
    <property type="match status" value="1"/>
</dbReference>
<dbReference type="OrthoDB" id="596635at2"/>
<dbReference type="Proteomes" id="UP000184020">
    <property type="component" value="Unassembled WGS sequence"/>
</dbReference>
<evidence type="ECO:0000256" key="1">
    <source>
        <dbReference type="ARBA" id="ARBA00022679"/>
    </source>
</evidence>
<dbReference type="GO" id="GO:0009103">
    <property type="term" value="P:lipopolysaccharide biosynthetic process"/>
    <property type="evidence" value="ECO:0007669"/>
    <property type="project" value="TreeGrafter"/>
</dbReference>
<evidence type="ECO:0000313" key="4">
    <source>
        <dbReference type="Proteomes" id="UP000184020"/>
    </source>
</evidence>
<dbReference type="RefSeq" id="WP_073018757.1">
    <property type="nucleotide sequence ID" value="NZ_FQWF01000005.1"/>
</dbReference>
<keyword evidence="1 3" id="KW-0808">Transferase</keyword>
<gene>
    <name evidence="3" type="ORF">SAMN05444372_105248</name>
</gene>
<name>A0A1M5JLZ5_9FLAO</name>
<dbReference type="PANTHER" id="PTHR46401">
    <property type="entry name" value="GLYCOSYLTRANSFERASE WBBK-RELATED"/>
    <property type="match status" value="1"/>
</dbReference>
<organism evidence="3 4">
    <name type="scientific">Flavobacterium micromati</name>
    <dbReference type="NCBI Taxonomy" id="229205"/>
    <lineage>
        <taxon>Bacteria</taxon>
        <taxon>Pseudomonadati</taxon>
        <taxon>Bacteroidota</taxon>
        <taxon>Flavobacteriia</taxon>
        <taxon>Flavobacteriales</taxon>
        <taxon>Flavobacteriaceae</taxon>
        <taxon>Flavobacterium</taxon>
    </lineage>
</organism>
<reference evidence="4" key="1">
    <citation type="submission" date="2016-11" db="EMBL/GenBank/DDBJ databases">
        <authorList>
            <person name="Varghese N."/>
            <person name="Submissions S."/>
        </authorList>
    </citation>
    <scope>NUCLEOTIDE SEQUENCE [LARGE SCALE GENOMIC DNA]</scope>
    <source>
        <strain evidence="4">DSM 17659</strain>
    </source>
</reference>
<dbReference type="EMBL" id="FQWF01000005">
    <property type="protein sequence ID" value="SHG41290.1"/>
    <property type="molecule type" value="Genomic_DNA"/>
</dbReference>
<dbReference type="Pfam" id="PF00534">
    <property type="entry name" value="Glycos_transf_1"/>
    <property type="match status" value="1"/>
</dbReference>
<dbReference type="SUPFAM" id="SSF53756">
    <property type="entry name" value="UDP-Glycosyltransferase/glycogen phosphorylase"/>
    <property type="match status" value="1"/>
</dbReference>
<dbReference type="CDD" id="cd03801">
    <property type="entry name" value="GT4_PimA-like"/>
    <property type="match status" value="1"/>
</dbReference>
<accession>A0A1M5JLZ5</accession>
<proteinExistence type="predicted"/>
<evidence type="ECO:0000259" key="2">
    <source>
        <dbReference type="Pfam" id="PF00534"/>
    </source>
</evidence>
<dbReference type="InterPro" id="IPR001296">
    <property type="entry name" value="Glyco_trans_1"/>
</dbReference>
<keyword evidence="4" id="KW-1185">Reference proteome</keyword>
<dbReference type="STRING" id="229205.SAMN05444372_105248"/>